<dbReference type="EMBL" id="ONZP01000185">
    <property type="protein sequence ID" value="SPJ76129.1"/>
    <property type="molecule type" value="Genomic_DNA"/>
</dbReference>
<evidence type="ECO:0000256" key="1">
    <source>
        <dbReference type="ARBA" id="ARBA00004141"/>
    </source>
</evidence>
<sequence>MCKNVHRVDNPAPLPEEDCRDDAVQHRLNFIIMGMQLSATISGTTSHICFHFYVLGGHDANTRAATLVALPLGVIADRIGRLPILAASILSMLLSQAYAMFICWKPETIPLEAIWGIGVPLLLGGGRSVAEAMVSTWFQWVVASVLAAQLVGPVLSGVLVQSSIWMPLFLSLGLVLGGGIVLVAFTPETLKRKQPQEYPSIGPYGYGLELDMLSFDLPKRTSTLIALKSMFARPLLWLLPGAAMTIPLATIQTDIMIRLMPIQFDWRLDRSILIISLQSLVTLLTLCILLPVINYIWTKLSRTSAHRQNSILARVSSLLFFVGCLCMMMVTEEAFILAGLIISALGSGLPTLRRAMLVGFAGEERVGMLFGILAVCEIIGCLACEAGMGALFAVGLKTWMGMPFCFGLTMALVIIVTTWLVPTRLQSAEDV</sequence>
<name>A0AAE8M8P9_9HYPO</name>
<protein>
    <recommendedName>
        <fullName evidence="9">Major facilitator superfamily (MFS) profile domain-containing protein</fullName>
    </recommendedName>
</protein>
<feature type="transmembrane region" description="Helical" evidence="6">
    <location>
        <begin position="164"/>
        <end position="185"/>
    </location>
</feature>
<keyword evidence="2 6" id="KW-0812">Transmembrane</keyword>
<keyword evidence="3 6" id="KW-1133">Transmembrane helix</keyword>
<keyword evidence="4 6" id="KW-0472">Membrane</keyword>
<evidence type="ECO:0000256" key="3">
    <source>
        <dbReference type="ARBA" id="ARBA00022989"/>
    </source>
</evidence>
<dbReference type="InterPro" id="IPR036259">
    <property type="entry name" value="MFS_trans_sf"/>
</dbReference>
<gene>
    <name evidence="7" type="ORF">FTOL_05860</name>
</gene>
<evidence type="ECO:0008006" key="9">
    <source>
        <dbReference type="Google" id="ProtNLM"/>
    </source>
</evidence>
<feature type="transmembrane region" description="Helical" evidence="6">
    <location>
        <begin position="272"/>
        <end position="297"/>
    </location>
</feature>
<feature type="transmembrane region" description="Helical" evidence="6">
    <location>
        <begin position="318"/>
        <end position="346"/>
    </location>
</feature>
<comment type="caution">
    <text evidence="7">The sequence shown here is derived from an EMBL/GenBank/DDBJ whole genome shotgun (WGS) entry which is preliminary data.</text>
</comment>
<evidence type="ECO:0000256" key="4">
    <source>
        <dbReference type="ARBA" id="ARBA00023136"/>
    </source>
</evidence>
<evidence type="ECO:0000256" key="5">
    <source>
        <dbReference type="ARBA" id="ARBA00023180"/>
    </source>
</evidence>
<organism evidence="7 8">
    <name type="scientific">Fusarium torulosum</name>
    <dbReference type="NCBI Taxonomy" id="33205"/>
    <lineage>
        <taxon>Eukaryota</taxon>
        <taxon>Fungi</taxon>
        <taxon>Dikarya</taxon>
        <taxon>Ascomycota</taxon>
        <taxon>Pezizomycotina</taxon>
        <taxon>Sordariomycetes</taxon>
        <taxon>Hypocreomycetidae</taxon>
        <taxon>Hypocreales</taxon>
        <taxon>Nectriaceae</taxon>
        <taxon>Fusarium</taxon>
    </lineage>
</organism>
<keyword evidence="8" id="KW-1185">Reference proteome</keyword>
<feature type="transmembrane region" description="Helical" evidence="6">
    <location>
        <begin position="137"/>
        <end position="158"/>
    </location>
</feature>
<dbReference type="PANTHER" id="PTHR23507">
    <property type="entry name" value="ZGC:174356"/>
    <property type="match status" value="1"/>
</dbReference>
<feature type="transmembrane region" description="Helical" evidence="6">
    <location>
        <begin position="401"/>
        <end position="421"/>
    </location>
</feature>
<evidence type="ECO:0000313" key="7">
    <source>
        <dbReference type="EMBL" id="SPJ76129.1"/>
    </source>
</evidence>
<feature type="transmembrane region" description="Helical" evidence="6">
    <location>
        <begin position="113"/>
        <end position="130"/>
    </location>
</feature>
<dbReference type="InterPro" id="IPR011701">
    <property type="entry name" value="MFS"/>
</dbReference>
<dbReference type="GO" id="GO:0022857">
    <property type="term" value="F:transmembrane transporter activity"/>
    <property type="evidence" value="ECO:0007669"/>
    <property type="project" value="InterPro"/>
</dbReference>
<feature type="transmembrane region" description="Helical" evidence="6">
    <location>
        <begin position="82"/>
        <end position="101"/>
    </location>
</feature>
<evidence type="ECO:0000256" key="6">
    <source>
        <dbReference type="SAM" id="Phobius"/>
    </source>
</evidence>
<dbReference type="AlphaFoldDB" id="A0AAE8M8P9"/>
<dbReference type="SUPFAM" id="SSF103473">
    <property type="entry name" value="MFS general substrate transporter"/>
    <property type="match status" value="1"/>
</dbReference>
<comment type="subcellular location">
    <subcellularLocation>
        <location evidence="1">Membrane</location>
        <topology evidence="1">Multi-pass membrane protein</topology>
    </subcellularLocation>
</comment>
<feature type="transmembrane region" description="Helical" evidence="6">
    <location>
        <begin position="235"/>
        <end position="252"/>
    </location>
</feature>
<feature type="transmembrane region" description="Helical" evidence="6">
    <location>
        <begin position="366"/>
        <end position="394"/>
    </location>
</feature>
<reference evidence="7" key="1">
    <citation type="submission" date="2018-03" db="EMBL/GenBank/DDBJ databases">
        <authorList>
            <person name="Guldener U."/>
        </authorList>
    </citation>
    <scope>NUCLEOTIDE SEQUENCE</scope>
</reference>
<accession>A0AAE8M8P9</accession>
<dbReference type="PANTHER" id="PTHR23507:SF1">
    <property type="entry name" value="FI18259P1-RELATED"/>
    <property type="match status" value="1"/>
</dbReference>
<dbReference type="Proteomes" id="UP001187734">
    <property type="component" value="Unassembled WGS sequence"/>
</dbReference>
<dbReference type="Gene3D" id="1.20.1250.20">
    <property type="entry name" value="MFS general substrate transporter like domains"/>
    <property type="match status" value="1"/>
</dbReference>
<evidence type="ECO:0000256" key="2">
    <source>
        <dbReference type="ARBA" id="ARBA00022692"/>
    </source>
</evidence>
<dbReference type="Pfam" id="PF07690">
    <property type="entry name" value="MFS_1"/>
    <property type="match status" value="1"/>
</dbReference>
<dbReference type="GO" id="GO:0016020">
    <property type="term" value="C:membrane"/>
    <property type="evidence" value="ECO:0007669"/>
    <property type="project" value="UniProtKB-SubCell"/>
</dbReference>
<keyword evidence="5" id="KW-0325">Glycoprotein</keyword>
<proteinExistence type="predicted"/>
<evidence type="ECO:0000313" key="8">
    <source>
        <dbReference type="Proteomes" id="UP001187734"/>
    </source>
</evidence>